<evidence type="ECO:0000256" key="4">
    <source>
        <dbReference type="SAM" id="MobiDB-lite"/>
    </source>
</evidence>
<dbReference type="Proteomes" id="UP000518752">
    <property type="component" value="Unassembled WGS sequence"/>
</dbReference>
<dbReference type="Pfam" id="PF12328">
    <property type="entry name" value="Rpp20"/>
    <property type="match status" value="1"/>
</dbReference>
<evidence type="ECO:0000313" key="6">
    <source>
        <dbReference type="Proteomes" id="UP000518752"/>
    </source>
</evidence>
<name>A0A8H5HAV1_9AGAR</name>
<dbReference type="AlphaFoldDB" id="A0A8H5HAV1"/>
<feature type="compositionally biased region" description="Basic and acidic residues" evidence="4">
    <location>
        <begin position="54"/>
        <end position="65"/>
    </location>
</feature>
<dbReference type="EMBL" id="JAACJN010000067">
    <property type="protein sequence ID" value="KAF5379908.1"/>
    <property type="molecule type" value="Genomic_DNA"/>
</dbReference>
<evidence type="ECO:0000313" key="5">
    <source>
        <dbReference type="EMBL" id="KAF5379908.1"/>
    </source>
</evidence>
<evidence type="ECO:0000256" key="3">
    <source>
        <dbReference type="ARBA" id="ARBA00023242"/>
    </source>
</evidence>
<evidence type="ECO:0000256" key="2">
    <source>
        <dbReference type="ARBA" id="ARBA00022694"/>
    </source>
</evidence>
<dbReference type="InterPro" id="IPR036882">
    <property type="entry name" value="Alba-like_dom_sf"/>
</dbReference>
<feature type="compositionally biased region" description="Basic residues" evidence="4">
    <location>
        <begin position="1"/>
        <end position="11"/>
    </location>
</feature>
<comment type="caution">
    <text evidence="5">The sequence shown here is derived from an EMBL/GenBank/DDBJ whole genome shotgun (WGS) entry which is preliminary data.</text>
</comment>
<reference evidence="5 6" key="1">
    <citation type="journal article" date="2020" name="ISME J.">
        <title>Uncovering the hidden diversity of litter-decomposition mechanisms in mushroom-forming fungi.</title>
        <authorList>
            <person name="Floudas D."/>
            <person name="Bentzer J."/>
            <person name="Ahren D."/>
            <person name="Johansson T."/>
            <person name="Persson P."/>
            <person name="Tunlid A."/>
        </authorList>
    </citation>
    <scope>NUCLEOTIDE SEQUENCE [LARGE SCALE GENOMIC DNA]</scope>
    <source>
        <strain evidence="5 6">CBS 406.79</strain>
    </source>
</reference>
<dbReference type="PANTHER" id="PTHR15314:SF1">
    <property type="entry name" value="RIBONUCLEASE P PROTEIN SUBUNIT P20"/>
    <property type="match status" value="1"/>
</dbReference>
<proteinExistence type="predicted"/>
<evidence type="ECO:0000256" key="1">
    <source>
        <dbReference type="ARBA" id="ARBA00004604"/>
    </source>
</evidence>
<dbReference type="GO" id="GO:0000172">
    <property type="term" value="C:ribonuclease MRP complex"/>
    <property type="evidence" value="ECO:0007669"/>
    <property type="project" value="InterPro"/>
</dbReference>
<dbReference type="PANTHER" id="PTHR15314">
    <property type="entry name" value="RIBONUCLEASE P PROTEIN SUBUNIT P20"/>
    <property type="match status" value="1"/>
</dbReference>
<dbReference type="Gene3D" id="3.30.110.20">
    <property type="entry name" value="Alba-like domain"/>
    <property type="match status" value="1"/>
</dbReference>
<feature type="compositionally biased region" description="Low complexity" evidence="4">
    <location>
        <begin position="31"/>
        <end position="45"/>
    </location>
</feature>
<organism evidence="5 6">
    <name type="scientific">Collybiopsis confluens</name>
    <dbReference type="NCBI Taxonomy" id="2823264"/>
    <lineage>
        <taxon>Eukaryota</taxon>
        <taxon>Fungi</taxon>
        <taxon>Dikarya</taxon>
        <taxon>Basidiomycota</taxon>
        <taxon>Agaricomycotina</taxon>
        <taxon>Agaricomycetes</taxon>
        <taxon>Agaricomycetidae</taxon>
        <taxon>Agaricales</taxon>
        <taxon>Marasmiineae</taxon>
        <taxon>Omphalotaceae</taxon>
        <taxon>Collybiopsis</taxon>
    </lineage>
</organism>
<gene>
    <name evidence="5" type="ORF">D9757_007222</name>
</gene>
<sequence>MSAQISRKRSRNSPPTPASHKRQKMTTREVSAAPASASAQEAPQSRPLAPIKPAESHSEKQVETKSKHRIKKLTPVRPFPSVPTSVSATGPRSAHVEGKNFICITRKTSLGAYMRRCSNLILKDGYKTLHLSAMGAAIPLLIQLSLALPPILPFSSDEVRTEISTGTVEVQDEILPDDEEEDISYRTRGKSTLKIIIIFGDGEFSSGPTGNVKRKRKGKTRVGASEKNPSSKVVSAEPEQVDVEMV</sequence>
<dbReference type="SUPFAM" id="SSF82704">
    <property type="entry name" value="AlbA-like"/>
    <property type="match status" value="1"/>
</dbReference>
<accession>A0A8H5HAV1</accession>
<feature type="region of interest" description="Disordered" evidence="4">
    <location>
        <begin position="1"/>
        <end position="91"/>
    </location>
</feature>
<keyword evidence="6" id="KW-1185">Reference proteome</keyword>
<keyword evidence="2" id="KW-0819">tRNA processing</keyword>
<dbReference type="GO" id="GO:0001682">
    <property type="term" value="P:tRNA 5'-leader removal"/>
    <property type="evidence" value="ECO:0007669"/>
    <property type="project" value="InterPro"/>
</dbReference>
<dbReference type="InterPro" id="IPR014612">
    <property type="entry name" value="Pop7/Rpp20"/>
</dbReference>
<comment type="subcellular location">
    <subcellularLocation>
        <location evidence="1">Nucleus</location>
        <location evidence="1">Nucleolus</location>
    </subcellularLocation>
</comment>
<keyword evidence="3" id="KW-0539">Nucleus</keyword>
<dbReference type="GO" id="GO:0005655">
    <property type="term" value="C:nucleolar ribonuclease P complex"/>
    <property type="evidence" value="ECO:0007669"/>
    <property type="project" value="InterPro"/>
</dbReference>
<feature type="region of interest" description="Disordered" evidence="4">
    <location>
        <begin position="205"/>
        <end position="246"/>
    </location>
</feature>
<dbReference type="GO" id="GO:0003676">
    <property type="term" value="F:nucleic acid binding"/>
    <property type="evidence" value="ECO:0007669"/>
    <property type="project" value="InterPro"/>
</dbReference>
<protein>
    <submittedName>
        <fullName evidence="5">Uncharacterized protein</fullName>
    </submittedName>
</protein>
<dbReference type="OrthoDB" id="416729at2759"/>